<name>F5Y6L8_LEAAZ</name>
<reference evidence="3 4" key="2">
    <citation type="journal article" date="2011" name="ISME J.">
        <title>RNA-seq reveals cooperative metabolic interactions between two termite-gut spirochete species in co-culture.</title>
        <authorList>
            <person name="Rosenthal A.Z."/>
            <person name="Matson E.G."/>
            <person name="Eldar A."/>
            <person name="Leadbetter J.R."/>
        </authorList>
    </citation>
    <scope>NUCLEOTIDE SEQUENCE [LARGE SCALE GENOMIC DNA]</scope>
    <source>
        <strain evidence="4">ATCC BAA-888 / DSM 13862 / ZAS-9</strain>
    </source>
</reference>
<evidence type="ECO:0000313" key="4">
    <source>
        <dbReference type="Proteomes" id="UP000009222"/>
    </source>
</evidence>
<protein>
    <submittedName>
        <fullName evidence="3">Putative lipoprotein</fullName>
    </submittedName>
</protein>
<dbReference type="KEGG" id="taz:TREAZ_1253"/>
<dbReference type="PROSITE" id="PS51257">
    <property type="entry name" value="PROKAR_LIPOPROTEIN"/>
    <property type="match status" value="1"/>
</dbReference>
<dbReference type="EMBL" id="CP001841">
    <property type="protein sequence ID" value="AEF80147.1"/>
    <property type="molecule type" value="Genomic_DNA"/>
</dbReference>
<organism evidence="3 4">
    <name type="scientific">Leadbettera azotonutricia (strain ATCC BAA-888 / DSM 13862 / ZAS-9)</name>
    <name type="common">Treponema azotonutricium</name>
    <dbReference type="NCBI Taxonomy" id="545695"/>
    <lineage>
        <taxon>Bacteria</taxon>
        <taxon>Pseudomonadati</taxon>
        <taxon>Spirochaetota</taxon>
        <taxon>Spirochaetia</taxon>
        <taxon>Spirochaetales</taxon>
        <taxon>Breznakiellaceae</taxon>
        <taxon>Leadbettera</taxon>
    </lineage>
</organism>
<dbReference type="AlphaFoldDB" id="F5Y6L8"/>
<dbReference type="eggNOG" id="COG3014">
    <property type="taxonomic scope" value="Bacteria"/>
</dbReference>
<feature type="coiled-coil region" evidence="1">
    <location>
        <begin position="136"/>
        <end position="173"/>
    </location>
</feature>
<feature type="chain" id="PRO_5003331465" evidence="2">
    <location>
        <begin position="21"/>
        <end position="441"/>
    </location>
</feature>
<dbReference type="Proteomes" id="UP000009222">
    <property type="component" value="Chromosome"/>
</dbReference>
<dbReference type="RefSeq" id="WP_015710742.1">
    <property type="nucleotide sequence ID" value="NC_015577.1"/>
</dbReference>
<reference evidence="4" key="1">
    <citation type="submission" date="2009-12" db="EMBL/GenBank/DDBJ databases">
        <title>Complete sequence of Treponema azotonutricium strain ZAS-9.</title>
        <authorList>
            <person name="Tetu S.G."/>
            <person name="Matson E."/>
            <person name="Ren Q."/>
            <person name="Seshadri R."/>
            <person name="Elbourne L."/>
            <person name="Hassan K.A."/>
            <person name="Durkin A."/>
            <person name="Radune D."/>
            <person name="Mohamoud Y."/>
            <person name="Shay R."/>
            <person name="Jin S."/>
            <person name="Zhang X."/>
            <person name="Lucey K."/>
            <person name="Ballor N.R."/>
            <person name="Ottesen E."/>
            <person name="Rosenthal R."/>
            <person name="Allen A."/>
            <person name="Leadbetter J.R."/>
            <person name="Paulsen I.T."/>
        </authorList>
    </citation>
    <scope>NUCLEOTIDE SEQUENCE [LARGE SCALE GENOMIC DNA]</scope>
    <source>
        <strain evidence="4">ATCC BAA-888 / DSM 13862 / ZAS-9</strain>
    </source>
</reference>
<evidence type="ECO:0000256" key="1">
    <source>
        <dbReference type="SAM" id="Coils"/>
    </source>
</evidence>
<evidence type="ECO:0000313" key="3">
    <source>
        <dbReference type="EMBL" id="AEF80147.1"/>
    </source>
</evidence>
<keyword evidence="3" id="KW-0449">Lipoprotein</keyword>
<keyword evidence="2" id="KW-0732">Signal</keyword>
<gene>
    <name evidence="3" type="ordered locus">TREAZ_1253</name>
</gene>
<keyword evidence="4" id="KW-1185">Reference proteome</keyword>
<evidence type="ECO:0000256" key="2">
    <source>
        <dbReference type="SAM" id="SignalP"/>
    </source>
</evidence>
<dbReference type="OrthoDB" id="9769023at2"/>
<feature type="signal peptide" evidence="2">
    <location>
        <begin position="1"/>
        <end position="20"/>
    </location>
</feature>
<keyword evidence="1" id="KW-0175">Coiled coil</keyword>
<dbReference type="HOGENOM" id="CLU_035715_3_0_12"/>
<sequence>MKFVRPLLPAVFFFFFLSCAGNPDAYREIDAGVRSGSYTSALASMEAKSASKNIYTKKNQILFYLDRGMIEHYAGFWEESSQDLEEGERRIEEAFTKSLSQAISTYIVNDNTRDYSGEDYEDIYTNVFNAFNYYQRDDLEGALVEIRRVNQKLQELSDKYETAREKVVNSNSNLGGNEYAIEASRFSNSALARYLGVLFYRGNGNADDARIDMERLKEAFETAPSVYYNPLPRSLDEELEVPKGKGRLNVVSFTGLAPIKAEISTPIPLPLPYPNNWARLALPQMIDRPSAITRVVAELDSGKSFELDLLEDMGMVAKETFKARYSLILLKTVARTIIKSTTVAAVGFAIDGGNKDNDGSGWGAVFSFFGRIAADASEQADLRISHYFPCYARVGGINLDPGMYNLTINYYGQRGLVGSYRIENVYVGENRLNLTEFVCLE</sequence>
<proteinExistence type="predicted"/>
<accession>F5Y6L8</accession>
<dbReference type="InParanoid" id="F5Y6L8"/>
<dbReference type="STRING" id="545695.TREAZ_1253"/>